<comment type="caution">
    <text evidence="2">The sequence shown here is derived from an EMBL/GenBank/DDBJ whole genome shotgun (WGS) entry which is preliminary data.</text>
</comment>
<dbReference type="RefSeq" id="WP_095607763.1">
    <property type="nucleotide sequence ID" value="NZ_NSKE01000016.1"/>
</dbReference>
<name>A0A2A2G6M1_9BACT</name>
<feature type="region of interest" description="Disordered" evidence="1">
    <location>
        <begin position="1"/>
        <end position="42"/>
    </location>
</feature>
<reference evidence="2 3" key="1">
    <citation type="submission" date="2017-08" db="EMBL/GenBank/DDBJ databases">
        <title>Aliifodinibius alkalisoli sp. nov., isolated from saline alkaline soil.</title>
        <authorList>
            <person name="Liu D."/>
            <person name="Zhang G."/>
        </authorList>
    </citation>
    <scope>NUCLEOTIDE SEQUENCE [LARGE SCALE GENOMIC DNA]</scope>
    <source>
        <strain evidence="2 3">WN023</strain>
    </source>
</reference>
<dbReference type="Proteomes" id="UP000218831">
    <property type="component" value="Unassembled WGS sequence"/>
</dbReference>
<feature type="compositionally biased region" description="Basic and acidic residues" evidence="1">
    <location>
        <begin position="1"/>
        <end position="10"/>
    </location>
</feature>
<evidence type="ECO:0000313" key="3">
    <source>
        <dbReference type="Proteomes" id="UP000218831"/>
    </source>
</evidence>
<keyword evidence="3" id="KW-1185">Reference proteome</keyword>
<organism evidence="2 3">
    <name type="scientific">Fodinibius salipaludis</name>
    <dbReference type="NCBI Taxonomy" id="2032627"/>
    <lineage>
        <taxon>Bacteria</taxon>
        <taxon>Pseudomonadati</taxon>
        <taxon>Balneolota</taxon>
        <taxon>Balneolia</taxon>
        <taxon>Balneolales</taxon>
        <taxon>Balneolaceae</taxon>
        <taxon>Fodinibius</taxon>
    </lineage>
</organism>
<gene>
    <name evidence="2" type="ORF">CK503_15585</name>
</gene>
<sequence>MKKPAEKNEGRQAVTAKFLKSTCEESSKKSDQFGKSPGEPRPLNARVMLELEKVQHSFFVKEAGKPKATESGILRGGRDKLNDRLCEMSKSTDDFFRKSRNTKLTTRAGKRNRKKALVQILSWKKAHHKKG</sequence>
<evidence type="ECO:0000256" key="1">
    <source>
        <dbReference type="SAM" id="MobiDB-lite"/>
    </source>
</evidence>
<accession>A0A2A2G6M1</accession>
<dbReference type="AlphaFoldDB" id="A0A2A2G6M1"/>
<proteinExistence type="predicted"/>
<evidence type="ECO:0000313" key="2">
    <source>
        <dbReference type="EMBL" id="PAU92654.1"/>
    </source>
</evidence>
<dbReference type="EMBL" id="NSKE01000016">
    <property type="protein sequence ID" value="PAU92654.1"/>
    <property type="molecule type" value="Genomic_DNA"/>
</dbReference>
<feature type="compositionally biased region" description="Basic and acidic residues" evidence="1">
    <location>
        <begin position="22"/>
        <end position="32"/>
    </location>
</feature>
<protein>
    <submittedName>
        <fullName evidence="2">Uncharacterized protein</fullName>
    </submittedName>
</protein>